<accession>A0A433D000</accession>
<organism evidence="1 2">
    <name type="scientific">Jimgerdemannia flammicorona</name>
    <dbReference type="NCBI Taxonomy" id="994334"/>
    <lineage>
        <taxon>Eukaryota</taxon>
        <taxon>Fungi</taxon>
        <taxon>Fungi incertae sedis</taxon>
        <taxon>Mucoromycota</taxon>
        <taxon>Mucoromycotina</taxon>
        <taxon>Endogonomycetes</taxon>
        <taxon>Endogonales</taxon>
        <taxon>Endogonaceae</taxon>
        <taxon>Jimgerdemannia</taxon>
    </lineage>
</organism>
<evidence type="ECO:0000313" key="2">
    <source>
        <dbReference type="Proteomes" id="UP000268093"/>
    </source>
</evidence>
<proteinExistence type="predicted"/>
<dbReference type="Proteomes" id="UP000268093">
    <property type="component" value="Unassembled WGS sequence"/>
</dbReference>
<keyword evidence="2" id="KW-1185">Reference proteome</keyword>
<gene>
    <name evidence="1" type="ORF">BC936DRAFT_149861</name>
</gene>
<protein>
    <submittedName>
        <fullName evidence="1">Uncharacterized protein</fullName>
    </submittedName>
</protein>
<name>A0A433D000_9FUNG</name>
<evidence type="ECO:0000313" key="1">
    <source>
        <dbReference type="EMBL" id="RUP44155.1"/>
    </source>
</evidence>
<dbReference type="EMBL" id="RBNI01009486">
    <property type="protein sequence ID" value="RUP44155.1"/>
    <property type="molecule type" value="Genomic_DNA"/>
</dbReference>
<dbReference type="AlphaFoldDB" id="A0A433D000"/>
<sequence length="153" mass="16613">MDDLWRLPPSSPLLPTYLHTLLLSPTADQLPYTDIKTYPDITYHTYKPLGVSFCFTPTPANDLVLTSIDVYNPTRDGIARFPGPLPHGLTLNMCAADVVGALGEPERKGGGGSTRCWVEYVARGLHVNFEGTNWDDARMGISSVTVFEAGATG</sequence>
<comment type="caution">
    <text evidence="1">The sequence shown here is derived from an EMBL/GenBank/DDBJ whole genome shotgun (WGS) entry which is preliminary data.</text>
</comment>
<reference evidence="1 2" key="1">
    <citation type="journal article" date="2018" name="New Phytol.">
        <title>Phylogenomics of Endogonaceae and evolution of mycorrhizas within Mucoromycota.</title>
        <authorList>
            <person name="Chang Y."/>
            <person name="Desiro A."/>
            <person name="Na H."/>
            <person name="Sandor L."/>
            <person name="Lipzen A."/>
            <person name="Clum A."/>
            <person name="Barry K."/>
            <person name="Grigoriev I.V."/>
            <person name="Martin F.M."/>
            <person name="Stajich J.E."/>
            <person name="Smith M.E."/>
            <person name="Bonito G."/>
            <person name="Spatafora J.W."/>
        </authorList>
    </citation>
    <scope>NUCLEOTIDE SEQUENCE [LARGE SCALE GENOMIC DNA]</scope>
    <source>
        <strain evidence="1 2">GMNB39</strain>
    </source>
</reference>
<dbReference type="OrthoDB" id="2224399at2759"/>